<dbReference type="InterPro" id="IPR008928">
    <property type="entry name" value="6-hairpin_glycosidase_sf"/>
</dbReference>
<dbReference type="PANTHER" id="PTHR12654">
    <property type="entry name" value="BILE ACID BETA-GLUCOSIDASE-RELATED"/>
    <property type="match status" value="1"/>
</dbReference>
<dbReference type="InterPro" id="IPR012341">
    <property type="entry name" value="6hp_glycosidase-like_sf"/>
</dbReference>
<dbReference type="EMBL" id="PFMR01000309">
    <property type="protein sequence ID" value="PIZ14739.1"/>
    <property type="molecule type" value="Genomic_DNA"/>
</dbReference>
<dbReference type="Pfam" id="PF04685">
    <property type="entry name" value="DUF608"/>
    <property type="match status" value="1"/>
</dbReference>
<dbReference type="PANTHER" id="PTHR12654:SF0">
    <property type="entry name" value="NON-LYSOSOMAL GLUCOSYLCERAMIDASE"/>
    <property type="match status" value="1"/>
</dbReference>
<evidence type="ECO:0000259" key="2">
    <source>
        <dbReference type="Pfam" id="PF12215"/>
    </source>
</evidence>
<organism evidence="3 4">
    <name type="scientific">Candidatus Desantisbacteria bacterium CG_4_10_14_0_8_um_filter_48_22</name>
    <dbReference type="NCBI Taxonomy" id="1974543"/>
    <lineage>
        <taxon>Bacteria</taxon>
        <taxon>Candidatus Desantisiibacteriota</taxon>
    </lineage>
</organism>
<dbReference type="GO" id="GO:0005975">
    <property type="term" value="P:carbohydrate metabolic process"/>
    <property type="evidence" value="ECO:0007669"/>
    <property type="project" value="InterPro"/>
</dbReference>
<feature type="domain" description="Glycosyl-hydrolase family 116 catalytic region" evidence="1">
    <location>
        <begin position="460"/>
        <end position="736"/>
    </location>
</feature>
<dbReference type="InterPro" id="IPR006775">
    <property type="entry name" value="GH116_catalytic"/>
</dbReference>
<protein>
    <recommendedName>
        <fullName evidence="5">Glycosyl-hydrolase family 116 catalytic region domain-containing protein</fullName>
    </recommendedName>
</protein>
<evidence type="ECO:0000259" key="1">
    <source>
        <dbReference type="Pfam" id="PF04685"/>
    </source>
</evidence>
<evidence type="ECO:0000313" key="4">
    <source>
        <dbReference type="Proteomes" id="UP000229307"/>
    </source>
</evidence>
<sequence length="854" mass="96825">MLRCYEARNGGTMNRFTFTGRRLNEIAFPLGGIGTGSVSLGGHGELKDWEIFNKPNKGCILPFSFFILRCRAMSHEPIAKLLQAPPAPPYQGPSGYIRENGAGLPHMDSCVFRGEYPFANIDFRDSEIPLKVSMEAYNPFIPLNAKDSSIPCAIFRFTLVNKGRKKVNAALAASLFNAAGFPSYGQNVNTFMELGVDPSGSSNSLKGLFMTTKKYKENDPHFGSMALTTPWKNVSFQTCWTREGWFDSPRIFWDEFVEHGAVKDRTYEPSADNQTDTGAIVLSVNLEPSQSVNLPIYITWHFPNFEKYWDGSPNKPVWKNYYASLFKDAFDTAEYVAENEKRLYEETKLFHDTLFRSSLPDYVLDAVSSQASILKSPTCLRLEDGTFYGFEGCGTNCGCCEGSCTHVWNYAQTLAFLFPGLERSMRSADYRYNQFENGKMQFRIQLPLGSGKGDFHAAGDGQMGGLMKLYRDWQLSGDDKWLKSLWPAAKKALEYAWNKTNEDWWDLDKDGVMEGIQHNTYDIEFHGPNTMMGSFYMGALRSAEEIARYLGEDEKADEYRALFESGSRWMDKNLFNGEYYFQKAPENPDLKYQFKTGCLSDQMIGQWFAHINDMGYLFEEKKVKKAMSSIFKYNWKKSLKNHVNFMRVYGLNTESGLLICTWPKGKRPKIPFPYCDEIWGGGIEYQVGTHLIYEGLVKEGLAVIKGLRDRYDGEKRNPWNEMECGNHYARSMASWAALLALSGFHYSAPILMMSFSPRVNADNFSCFFSVDSGWGLFSQKRAGKKMTARVEVAYGSLSLQTLSLGNVAARFTALLALVNNKPVPCELIRRGKVLLIHFPKALNLKKEVLQIILS</sequence>
<comment type="caution">
    <text evidence="3">The sequence shown here is derived from an EMBL/GenBank/DDBJ whole genome shotgun (WGS) entry which is preliminary data.</text>
</comment>
<reference evidence="4" key="1">
    <citation type="submission" date="2017-09" db="EMBL/GenBank/DDBJ databases">
        <title>Depth-based differentiation of microbial function through sediment-hosted aquifers and enrichment of novel symbionts in the deep terrestrial subsurface.</title>
        <authorList>
            <person name="Probst A.J."/>
            <person name="Ladd B."/>
            <person name="Jarett J.K."/>
            <person name="Geller-Mcgrath D.E."/>
            <person name="Sieber C.M.K."/>
            <person name="Emerson J.B."/>
            <person name="Anantharaman K."/>
            <person name="Thomas B.C."/>
            <person name="Malmstrom R."/>
            <person name="Stieglmeier M."/>
            <person name="Klingl A."/>
            <person name="Woyke T."/>
            <person name="Ryan C.M."/>
            <person name="Banfield J.F."/>
        </authorList>
    </citation>
    <scope>NUCLEOTIDE SEQUENCE [LARGE SCALE GENOMIC DNA]</scope>
</reference>
<dbReference type="GO" id="GO:0004553">
    <property type="term" value="F:hydrolase activity, hydrolyzing O-glycosyl compounds"/>
    <property type="evidence" value="ECO:0007669"/>
    <property type="project" value="InterPro"/>
</dbReference>
<dbReference type="Proteomes" id="UP000229307">
    <property type="component" value="Unassembled WGS sequence"/>
</dbReference>
<dbReference type="SUPFAM" id="SSF48208">
    <property type="entry name" value="Six-hairpin glycosidases"/>
    <property type="match status" value="1"/>
</dbReference>
<gene>
    <name evidence="3" type="ORF">COY52_11185</name>
</gene>
<dbReference type="Pfam" id="PF12215">
    <property type="entry name" value="Glyco_hydr_116N"/>
    <property type="match status" value="1"/>
</dbReference>
<dbReference type="InterPro" id="IPR024462">
    <property type="entry name" value="GH116_N"/>
</dbReference>
<name>A0A2M7S5H8_9BACT</name>
<evidence type="ECO:0000313" key="3">
    <source>
        <dbReference type="EMBL" id="PIZ14739.1"/>
    </source>
</evidence>
<feature type="domain" description="Glycosyl-hydrolase family 116 N-terminal" evidence="2">
    <location>
        <begin position="27"/>
        <end position="342"/>
    </location>
</feature>
<accession>A0A2M7S5H8</accession>
<dbReference type="InterPro" id="IPR052566">
    <property type="entry name" value="Non-lysos_glucosylceramidase"/>
</dbReference>
<evidence type="ECO:0008006" key="5">
    <source>
        <dbReference type="Google" id="ProtNLM"/>
    </source>
</evidence>
<dbReference type="AlphaFoldDB" id="A0A2M7S5H8"/>
<proteinExistence type="predicted"/>
<dbReference type="Gene3D" id="1.50.10.10">
    <property type="match status" value="1"/>
</dbReference>